<keyword evidence="2" id="KW-0677">Repeat</keyword>
<dbReference type="KEGG" id="nneo:PQG83_04860"/>
<dbReference type="Pfam" id="PF13091">
    <property type="entry name" value="PLDc_2"/>
    <property type="match status" value="1"/>
</dbReference>
<dbReference type="PANTHER" id="PTHR18896:SF76">
    <property type="entry name" value="PHOSPHOLIPASE"/>
    <property type="match status" value="1"/>
</dbReference>
<dbReference type="Pfam" id="PF00614">
    <property type="entry name" value="PLDc"/>
    <property type="match status" value="1"/>
</dbReference>
<dbReference type="PROSITE" id="PS50035">
    <property type="entry name" value="PLD"/>
    <property type="match status" value="2"/>
</dbReference>
<dbReference type="InterPro" id="IPR032816">
    <property type="entry name" value="VTT_dom"/>
</dbReference>
<feature type="domain" description="PLD phosphodiesterase" evidence="6">
    <location>
        <begin position="131"/>
        <end position="158"/>
    </location>
</feature>
<feature type="transmembrane region" description="Helical" evidence="5">
    <location>
        <begin position="617"/>
        <end position="636"/>
    </location>
</feature>
<gene>
    <name evidence="7" type="ORF">PQG83_04860</name>
</gene>
<dbReference type="RefSeq" id="WP_312747422.1">
    <property type="nucleotide sequence ID" value="NZ_CP116968.1"/>
</dbReference>
<dbReference type="GO" id="GO:0005886">
    <property type="term" value="C:plasma membrane"/>
    <property type="evidence" value="ECO:0007669"/>
    <property type="project" value="TreeGrafter"/>
</dbReference>
<evidence type="ECO:0000256" key="3">
    <source>
        <dbReference type="ARBA" id="ARBA00022801"/>
    </source>
</evidence>
<accession>A0AA96JWR5</accession>
<keyword evidence="3" id="KW-0378">Hydrolase</keyword>
<feature type="transmembrane region" description="Helical" evidence="5">
    <location>
        <begin position="648"/>
        <end position="667"/>
    </location>
</feature>
<feature type="transmembrane region" description="Helical" evidence="5">
    <location>
        <begin position="571"/>
        <end position="592"/>
    </location>
</feature>
<sequence length="727" mass="82113">MTTFFQPGLNCWKVEQAERVAFLIDAESYYRAFYDSVVGARHSVHILGWDIDSRVNLIRDEKASSLSNPAPTVLGELLLYLVRQRPSLHIHVLAWDFAMVYAMEREWIPTFSVPWQSHERLSVHMDGQHPQGGCHHQKVVIIDNDLAFVGGLDLAESRWDTSEHRMHDRRRINADGSSYPPFHDVQIMVEGQVAQALGEMFEERWIEATRQPLPPLERSATSSELWPAWIKPDMHKVKVAISRTLPAFQDRNGVCEVQQLYIDSIKSARHFIYIENQFLTSHIIQQALSERLQDPEGPEILIILRQDGGDWLEQMTMDVLRTRVLRQLSRADQYKRLLVVYPDCPAFQEHCLGLHSKVLIVDDTIVRIGSANLTNRSMALDSECDLTIAANDRQDIREAIQDFRHRLLGEHMGLSPHTLKNSLHSEESLLQSMQHLQRSEHILKPFDLNLLSTLEPWVPDSTLIDPEKPMNPDMIISHFVHPKDRRVAIRQLIGIAIVLGGLGLLAAAWKWTPLGELVDVWTVANYLKDIKNHPWAPLFVLACFLVGSMVMFPITALIIISFLAFGPWMGFVYALIGSALGAGLTYGIGSWLGKEKLRRLGGEKMNRISQYFGERGLLSMVFAHMLPVGPFTIVNMLAGASHIGLRDFMIGTIMGMIPGMVALAILIDRVAATIQQPTLSTILLLIGVMGLMAVGAWFMARLLKKRASRRKSPVSSGESSIHRQNFS</sequence>
<evidence type="ECO:0000259" key="6">
    <source>
        <dbReference type="PROSITE" id="PS50035"/>
    </source>
</evidence>
<dbReference type="GO" id="GO:0004630">
    <property type="term" value="F:phospholipase D activity"/>
    <property type="evidence" value="ECO:0007669"/>
    <property type="project" value="TreeGrafter"/>
</dbReference>
<dbReference type="SMART" id="SM00155">
    <property type="entry name" value="PLDc"/>
    <property type="match status" value="2"/>
</dbReference>
<evidence type="ECO:0000256" key="1">
    <source>
        <dbReference type="ARBA" id="ARBA00000798"/>
    </source>
</evidence>
<comment type="catalytic activity">
    <reaction evidence="1">
        <text>a 1,2-diacyl-sn-glycero-3-phosphocholine + H2O = a 1,2-diacyl-sn-glycero-3-phosphate + choline + H(+)</text>
        <dbReference type="Rhea" id="RHEA:14445"/>
        <dbReference type="ChEBI" id="CHEBI:15354"/>
        <dbReference type="ChEBI" id="CHEBI:15377"/>
        <dbReference type="ChEBI" id="CHEBI:15378"/>
        <dbReference type="ChEBI" id="CHEBI:57643"/>
        <dbReference type="ChEBI" id="CHEBI:58608"/>
        <dbReference type="EC" id="3.1.4.4"/>
    </reaction>
</comment>
<keyword evidence="8" id="KW-1185">Reference proteome</keyword>
<evidence type="ECO:0000313" key="7">
    <source>
        <dbReference type="EMBL" id="WNM63087.1"/>
    </source>
</evidence>
<keyword evidence="5" id="KW-0472">Membrane</keyword>
<dbReference type="InterPro" id="IPR025202">
    <property type="entry name" value="PLD-like_dom"/>
</dbReference>
<dbReference type="GO" id="GO:0009395">
    <property type="term" value="P:phospholipid catabolic process"/>
    <property type="evidence" value="ECO:0007669"/>
    <property type="project" value="TreeGrafter"/>
</dbReference>
<keyword evidence="4" id="KW-0443">Lipid metabolism</keyword>
<evidence type="ECO:0000313" key="8">
    <source>
        <dbReference type="Proteomes" id="UP001302494"/>
    </source>
</evidence>
<dbReference type="EMBL" id="CP116968">
    <property type="protein sequence ID" value="WNM63087.1"/>
    <property type="molecule type" value="Genomic_DNA"/>
</dbReference>
<dbReference type="CDD" id="cd09140">
    <property type="entry name" value="PLDc_vPLD1_2_like_bac_1"/>
    <property type="match status" value="1"/>
</dbReference>
<evidence type="ECO:0000256" key="4">
    <source>
        <dbReference type="ARBA" id="ARBA00023098"/>
    </source>
</evidence>
<dbReference type="Proteomes" id="UP001302494">
    <property type="component" value="Chromosome"/>
</dbReference>
<dbReference type="SUPFAM" id="SSF56024">
    <property type="entry name" value="Phospholipase D/nuclease"/>
    <property type="match status" value="2"/>
</dbReference>
<dbReference type="InterPro" id="IPR001736">
    <property type="entry name" value="PLipase_D/transphosphatidylase"/>
</dbReference>
<dbReference type="CDD" id="cd09143">
    <property type="entry name" value="PLDc_vPLD1_2_like_bac_2"/>
    <property type="match status" value="1"/>
</dbReference>
<feature type="transmembrane region" description="Helical" evidence="5">
    <location>
        <begin position="679"/>
        <end position="700"/>
    </location>
</feature>
<organism evidence="7 8">
    <name type="scientific">Candidatus Nitrospira neomarina</name>
    <dbReference type="NCBI Taxonomy" id="3020899"/>
    <lineage>
        <taxon>Bacteria</taxon>
        <taxon>Pseudomonadati</taxon>
        <taxon>Nitrospirota</taxon>
        <taxon>Nitrospiria</taxon>
        <taxon>Nitrospirales</taxon>
        <taxon>Nitrospiraceae</taxon>
        <taxon>Nitrospira</taxon>
    </lineage>
</organism>
<feature type="transmembrane region" description="Helical" evidence="5">
    <location>
        <begin position="492"/>
        <end position="511"/>
    </location>
</feature>
<protein>
    <submittedName>
        <fullName evidence="7">VTT domain-containing protein</fullName>
    </submittedName>
</protein>
<proteinExistence type="predicted"/>
<dbReference type="InterPro" id="IPR015679">
    <property type="entry name" value="PLipase_D_fam"/>
</dbReference>
<feature type="transmembrane region" description="Helical" evidence="5">
    <location>
        <begin position="535"/>
        <end position="564"/>
    </location>
</feature>
<reference evidence="7 8" key="1">
    <citation type="submission" date="2023-01" db="EMBL/GenBank/DDBJ databases">
        <title>Cultivation and genomic characterization of new, ubiquitous marine nitrite-oxidizing bacteria from the Nitrospirales.</title>
        <authorList>
            <person name="Mueller A.J."/>
            <person name="Daebeler A."/>
            <person name="Herbold C.W."/>
            <person name="Kirkegaard R.H."/>
            <person name="Daims H."/>
        </authorList>
    </citation>
    <scope>NUCLEOTIDE SEQUENCE [LARGE SCALE GENOMIC DNA]</scope>
    <source>
        <strain evidence="7 8">DK</strain>
    </source>
</reference>
<evidence type="ECO:0000256" key="5">
    <source>
        <dbReference type="SAM" id="Phobius"/>
    </source>
</evidence>
<dbReference type="Pfam" id="PF09335">
    <property type="entry name" value="VTT_dom"/>
    <property type="match status" value="1"/>
</dbReference>
<feature type="domain" description="PLD phosphodiesterase" evidence="6">
    <location>
        <begin position="354"/>
        <end position="377"/>
    </location>
</feature>
<keyword evidence="5" id="KW-0812">Transmembrane</keyword>
<name>A0AA96JWR5_9BACT</name>
<evidence type="ECO:0000256" key="2">
    <source>
        <dbReference type="ARBA" id="ARBA00022737"/>
    </source>
</evidence>
<dbReference type="AlphaFoldDB" id="A0AA96JWR5"/>
<dbReference type="PANTHER" id="PTHR18896">
    <property type="entry name" value="PHOSPHOLIPASE D"/>
    <property type="match status" value="1"/>
</dbReference>
<keyword evidence="5" id="KW-1133">Transmembrane helix</keyword>
<dbReference type="Gene3D" id="3.30.870.10">
    <property type="entry name" value="Endonuclease Chain A"/>
    <property type="match status" value="2"/>
</dbReference>